<dbReference type="AlphaFoldDB" id="A0A9W9IC84"/>
<evidence type="ECO:0000313" key="11">
    <source>
        <dbReference type="Proteomes" id="UP001146351"/>
    </source>
</evidence>
<dbReference type="GO" id="GO:0022857">
    <property type="term" value="F:transmembrane transporter activity"/>
    <property type="evidence" value="ECO:0007669"/>
    <property type="project" value="InterPro"/>
</dbReference>
<feature type="transmembrane region" description="Helical" evidence="8">
    <location>
        <begin position="320"/>
        <end position="339"/>
    </location>
</feature>
<comment type="subcellular location">
    <subcellularLocation>
        <location evidence="1">Membrane</location>
        <topology evidence="1">Multi-pass membrane protein</topology>
    </subcellularLocation>
</comment>
<dbReference type="PRINTS" id="PR01035">
    <property type="entry name" value="TCRTETA"/>
</dbReference>
<evidence type="ECO:0000259" key="9">
    <source>
        <dbReference type="PROSITE" id="PS50850"/>
    </source>
</evidence>
<evidence type="ECO:0000256" key="3">
    <source>
        <dbReference type="ARBA" id="ARBA00022448"/>
    </source>
</evidence>
<feature type="transmembrane region" description="Helical" evidence="8">
    <location>
        <begin position="288"/>
        <end position="308"/>
    </location>
</feature>
<dbReference type="Proteomes" id="UP001146351">
    <property type="component" value="Unassembled WGS sequence"/>
</dbReference>
<feature type="transmembrane region" description="Helical" evidence="8">
    <location>
        <begin position="60"/>
        <end position="80"/>
    </location>
</feature>
<keyword evidence="6 8" id="KW-0472">Membrane</keyword>
<keyword evidence="11" id="KW-1185">Reference proteome</keyword>
<evidence type="ECO:0000256" key="7">
    <source>
        <dbReference type="SAM" id="MobiDB-lite"/>
    </source>
</evidence>
<feature type="non-terminal residue" evidence="10">
    <location>
        <position position="1"/>
    </location>
</feature>
<evidence type="ECO:0000256" key="6">
    <source>
        <dbReference type="ARBA" id="ARBA00023136"/>
    </source>
</evidence>
<evidence type="ECO:0000313" key="10">
    <source>
        <dbReference type="EMBL" id="KAJ5172998.1"/>
    </source>
</evidence>
<dbReference type="GO" id="GO:0016020">
    <property type="term" value="C:membrane"/>
    <property type="evidence" value="ECO:0007669"/>
    <property type="project" value="UniProtKB-SubCell"/>
</dbReference>
<dbReference type="InterPro" id="IPR001958">
    <property type="entry name" value="Tet-R_TetA/multi-R_MdtG-like"/>
</dbReference>
<dbReference type="InterPro" id="IPR050930">
    <property type="entry name" value="MFS_Vesicular_Transporter"/>
</dbReference>
<dbReference type="InterPro" id="IPR020846">
    <property type="entry name" value="MFS_dom"/>
</dbReference>
<keyword evidence="5 8" id="KW-1133">Transmembrane helix</keyword>
<dbReference type="PANTHER" id="PTHR23506">
    <property type="entry name" value="GH10249P"/>
    <property type="match status" value="1"/>
</dbReference>
<feature type="transmembrane region" description="Helical" evidence="8">
    <location>
        <begin position="151"/>
        <end position="173"/>
    </location>
</feature>
<keyword evidence="3" id="KW-0813">Transport</keyword>
<dbReference type="EMBL" id="JAPQKO010000003">
    <property type="protein sequence ID" value="KAJ5172998.1"/>
    <property type="molecule type" value="Genomic_DNA"/>
</dbReference>
<evidence type="ECO:0000256" key="2">
    <source>
        <dbReference type="ARBA" id="ARBA00006829"/>
    </source>
</evidence>
<feature type="transmembrane region" description="Helical" evidence="8">
    <location>
        <begin position="249"/>
        <end position="268"/>
    </location>
</feature>
<feature type="transmembrane region" description="Helical" evidence="8">
    <location>
        <begin position="179"/>
        <end position="199"/>
    </location>
</feature>
<reference evidence="10" key="1">
    <citation type="submission" date="2022-11" db="EMBL/GenBank/DDBJ databases">
        <authorList>
            <person name="Petersen C."/>
        </authorList>
    </citation>
    <scope>NUCLEOTIDE SEQUENCE</scope>
    <source>
        <strain evidence="10">IBT 21917</strain>
    </source>
</reference>
<evidence type="ECO:0000256" key="1">
    <source>
        <dbReference type="ARBA" id="ARBA00004141"/>
    </source>
</evidence>
<accession>A0A9W9IC84</accession>
<name>A0A9W9IC84_9EURO</name>
<evidence type="ECO:0000256" key="4">
    <source>
        <dbReference type="ARBA" id="ARBA00022692"/>
    </source>
</evidence>
<feature type="region of interest" description="Disordered" evidence="7">
    <location>
        <begin position="206"/>
        <end position="232"/>
    </location>
</feature>
<feature type="transmembrane region" description="Helical" evidence="8">
    <location>
        <begin position="351"/>
        <end position="372"/>
    </location>
</feature>
<protein>
    <recommendedName>
        <fullName evidence="9">Major facilitator superfamily (MFS) profile domain-containing protein</fullName>
    </recommendedName>
</protein>
<proteinExistence type="inferred from homology"/>
<dbReference type="Gene3D" id="1.20.1250.20">
    <property type="entry name" value="MFS general substrate transporter like domains"/>
    <property type="match status" value="1"/>
</dbReference>
<dbReference type="PANTHER" id="PTHR23506:SF35">
    <property type="entry name" value="MAJOR FACILITATOR SUPERFAMILY (MFS) PROFILE DOMAIN-CONTAINING PROTEIN-RELATED"/>
    <property type="match status" value="1"/>
</dbReference>
<dbReference type="CDD" id="cd17325">
    <property type="entry name" value="MFS_MdtG_SLC18_like"/>
    <property type="match status" value="1"/>
</dbReference>
<comment type="similarity">
    <text evidence="2">Belongs to the major facilitator superfamily. Vesicular transporter family.</text>
</comment>
<dbReference type="InterPro" id="IPR011701">
    <property type="entry name" value="MFS"/>
</dbReference>
<gene>
    <name evidence="10" type="ORF">N7492_005591</name>
</gene>
<keyword evidence="4 8" id="KW-0812">Transmembrane</keyword>
<feature type="transmembrane region" description="Helical" evidence="8">
    <location>
        <begin position="92"/>
        <end position="114"/>
    </location>
</feature>
<sequence>MDSSRSRPYGYRWRTSKLLILSTACIALLTETLLYGFLVPILPYMLEDRLHMDPANTQSLTATLLSMHGLIPLVSAPVIANIVDRIGSRQRSLLVSLVVCLIGTFLVALSRAFWALCLGRGLQAIAGSGAWIVCLAILAENAGKNDVGKMMGVAMSFVMSGTVGGPIIAGALLEWLGYWPTWAVPLGILLFDSIVRAVIIEPSFDRDEDHLSPSSLQKPDNSEDSPLLPETNTPHLQCRGFYKTMLCDMRVWGSLVNTGVYSAIVAGFNTTLPVHLRTIFGWGPLEVGSIFFLLQLPLIFLSPLSGWLRDRVGLRLPTALGWALLVPLLLGLGIPGSHLVDALSLMGEKAIFISSTAGIGIALPLIQGAGALNSLGVLREIEIETPGIFGAQGGRSRAFAMNSVTFNTGLMLGPLISGTLSSVIGYFYMSVAQGKESAISIALPLSTDHVYSY</sequence>
<dbReference type="SUPFAM" id="SSF103473">
    <property type="entry name" value="MFS general substrate transporter"/>
    <property type="match status" value="1"/>
</dbReference>
<feature type="domain" description="Major facilitator superfamily (MFS) profile" evidence="9">
    <location>
        <begin position="20"/>
        <end position="453"/>
    </location>
</feature>
<comment type="caution">
    <text evidence="10">The sequence shown here is derived from an EMBL/GenBank/DDBJ whole genome shotgun (WGS) entry which is preliminary data.</text>
</comment>
<dbReference type="PROSITE" id="PS50850">
    <property type="entry name" value="MFS"/>
    <property type="match status" value="1"/>
</dbReference>
<evidence type="ECO:0000256" key="8">
    <source>
        <dbReference type="SAM" id="Phobius"/>
    </source>
</evidence>
<dbReference type="OrthoDB" id="5086884at2759"/>
<evidence type="ECO:0000256" key="5">
    <source>
        <dbReference type="ARBA" id="ARBA00022989"/>
    </source>
</evidence>
<feature type="transmembrane region" description="Helical" evidence="8">
    <location>
        <begin position="404"/>
        <end position="428"/>
    </location>
</feature>
<reference evidence="10" key="2">
    <citation type="journal article" date="2023" name="IMA Fungus">
        <title>Comparative genomic study of the Penicillium genus elucidates a diverse pangenome and 15 lateral gene transfer events.</title>
        <authorList>
            <person name="Petersen C."/>
            <person name="Sorensen T."/>
            <person name="Nielsen M.R."/>
            <person name="Sondergaard T.E."/>
            <person name="Sorensen J.L."/>
            <person name="Fitzpatrick D.A."/>
            <person name="Frisvad J.C."/>
            <person name="Nielsen K.L."/>
        </authorList>
    </citation>
    <scope>NUCLEOTIDE SEQUENCE</scope>
    <source>
        <strain evidence="10">IBT 21917</strain>
    </source>
</reference>
<feature type="transmembrane region" description="Helical" evidence="8">
    <location>
        <begin position="120"/>
        <end position="139"/>
    </location>
</feature>
<organism evidence="10 11">
    <name type="scientific">Penicillium capsulatum</name>
    <dbReference type="NCBI Taxonomy" id="69766"/>
    <lineage>
        <taxon>Eukaryota</taxon>
        <taxon>Fungi</taxon>
        <taxon>Dikarya</taxon>
        <taxon>Ascomycota</taxon>
        <taxon>Pezizomycotina</taxon>
        <taxon>Eurotiomycetes</taxon>
        <taxon>Eurotiomycetidae</taxon>
        <taxon>Eurotiales</taxon>
        <taxon>Aspergillaceae</taxon>
        <taxon>Penicillium</taxon>
    </lineage>
</organism>
<dbReference type="InterPro" id="IPR036259">
    <property type="entry name" value="MFS_trans_sf"/>
</dbReference>
<dbReference type="Pfam" id="PF07690">
    <property type="entry name" value="MFS_1"/>
    <property type="match status" value="1"/>
</dbReference>